<proteinExistence type="predicted"/>
<keyword evidence="1" id="KW-0812">Transmembrane</keyword>
<keyword evidence="1" id="KW-0472">Membrane</keyword>
<protein>
    <submittedName>
        <fullName evidence="2">Uncharacterized protein</fullName>
    </submittedName>
</protein>
<comment type="caution">
    <text evidence="2">The sequence shown here is derived from an EMBL/GenBank/DDBJ whole genome shotgun (WGS) entry which is preliminary data.</text>
</comment>
<sequence>MEPGSTEQIVDIAQWVAVLGLVVTPPIIQLLKNFGRWWSDRTKLLVSGGLALVGAAVAYAASTDLSAVNVSDLDFWTTAAFAVMAMLGAQYASFKTIWKENAALGVAGQALAAVGQPADPGE</sequence>
<keyword evidence="1" id="KW-1133">Transmembrane helix</keyword>
<dbReference type="EMBL" id="LAZR01037542">
    <property type="protein sequence ID" value="KKL21932.1"/>
    <property type="molecule type" value="Genomic_DNA"/>
</dbReference>
<dbReference type="AlphaFoldDB" id="A0A0F9C6K4"/>
<name>A0A0F9C6K4_9ZZZZ</name>
<accession>A0A0F9C6K4</accession>
<organism evidence="2">
    <name type="scientific">marine sediment metagenome</name>
    <dbReference type="NCBI Taxonomy" id="412755"/>
    <lineage>
        <taxon>unclassified sequences</taxon>
        <taxon>metagenomes</taxon>
        <taxon>ecological metagenomes</taxon>
    </lineage>
</organism>
<evidence type="ECO:0000313" key="2">
    <source>
        <dbReference type="EMBL" id="KKL21932.1"/>
    </source>
</evidence>
<gene>
    <name evidence="2" type="ORF">LCGC14_2440490</name>
</gene>
<reference evidence="2" key="1">
    <citation type="journal article" date="2015" name="Nature">
        <title>Complex archaea that bridge the gap between prokaryotes and eukaryotes.</title>
        <authorList>
            <person name="Spang A."/>
            <person name="Saw J.H."/>
            <person name="Jorgensen S.L."/>
            <person name="Zaremba-Niedzwiedzka K."/>
            <person name="Martijn J."/>
            <person name="Lind A.E."/>
            <person name="van Eijk R."/>
            <person name="Schleper C."/>
            <person name="Guy L."/>
            <person name="Ettema T.J."/>
        </authorList>
    </citation>
    <scope>NUCLEOTIDE SEQUENCE</scope>
</reference>
<feature type="transmembrane region" description="Helical" evidence="1">
    <location>
        <begin position="73"/>
        <end position="92"/>
    </location>
</feature>
<evidence type="ECO:0000256" key="1">
    <source>
        <dbReference type="SAM" id="Phobius"/>
    </source>
</evidence>
<feature type="transmembrane region" description="Helical" evidence="1">
    <location>
        <begin position="12"/>
        <end position="31"/>
    </location>
</feature>
<feature type="transmembrane region" description="Helical" evidence="1">
    <location>
        <begin position="43"/>
        <end position="61"/>
    </location>
</feature>